<reference evidence="7" key="1">
    <citation type="journal article" date="2014" name="Genome Announc.">
        <title>Draft genome sequence of the plant-pathogenic soil fungus Rhizoctonia solani anastomosis group 3 strain Rhs1AP.</title>
        <authorList>
            <person name="Cubeta M.A."/>
            <person name="Thomas E."/>
            <person name="Dean R.A."/>
            <person name="Jabaji S."/>
            <person name="Neate S.M."/>
            <person name="Tavantzis S."/>
            <person name="Toda T."/>
            <person name="Vilgalys R."/>
            <person name="Bharathan N."/>
            <person name="Fedorova-Abrams N."/>
            <person name="Pakala S.B."/>
            <person name="Pakala S.M."/>
            <person name="Zafar N."/>
            <person name="Joardar V."/>
            <person name="Losada L."/>
            <person name="Nierman W.C."/>
        </authorList>
    </citation>
    <scope>NUCLEOTIDE SEQUENCE [LARGE SCALE GENOMIC DNA]</scope>
    <source>
        <strain evidence="7">AG-3</strain>
    </source>
</reference>
<dbReference type="Gene3D" id="3.40.50.300">
    <property type="entry name" value="P-loop containing nucleotide triphosphate hydrolases"/>
    <property type="match status" value="1"/>
</dbReference>
<dbReference type="OrthoDB" id="1658288at2759"/>
<evidence type="ECO:0000259" key="5">
    <source>
        <dbReference type="PROSITE" id="PS51635"/>
    </source>
</evidence>
<dbReference type="PANTHER" id="PTHR24185:SF1">
    <property type="entry name" value="CALCIUM-INDEPENDENT PHOSPHOLIPASE A2-GAMMA"/>
    <property type="match status" value="1"/>
</dbReference>
<keyword evidence="3" id="KW-0443">Lipid metabolism</keyword>
<organism evidence="6 7">
    <name type="scientific">Rhizoctonia solani AG-3 Rhs1AP</name>
    <dbReference type="NCBI Taxonomy" id="1086054"/>
    <lineage>
        <taxon>Eukaryota</taxon>
        <taxon>Fungi</taxon>
        <taxon>Dikarya</taxon>
        <taxon>Basidiomycota</taxon>
        <taxon>Agaricomycotina</taxon>
        <taxon>Agaricomycetes</taxon>
        <taxon>Cantharellales</taxon>
        <taxon>Ceratobasidiaceae</taxon>
        <taxon>Rhizoctonia</taxon>
    </lineage>
</organism>
<dbReference type="InterPro" id="IPR002182">
    <property type="entry name" value="NB-ARC"/>
</dbReference>
<gene>
    <name evidence="6" type="ORF">RSOL_053570</name>
</gene>
<dbReference type="InterPro" id="IPR002641">
    <property type="entry name" value="PNPLA_dom"/>
</dbReference>
<dbReference type="PANTHER" id="PTHR24185">
    <property type="entry name" value="CALCIUM-INDEPENDENT PHOSPHOLIPASE A2-GAMMA"/>
    <property type="match status" value="1"/>
</dbReference>
<dbReference type="EMBL" id="JATN01000322">
    <property type="protein sequence ID" value="EUC54510.1"/>
    <property type="molecule type" value="Genomic_DNA"/>
</dbReference>
<dbReference type="InterPro" id="IPR016035">
    <property type="entry name" value="Acyl_Trfase/lysoPLipase"/>
</dbReference>
<dbReference type="PROSITE" id="PS51635">
    <property type="entry name" value="PNPLA"/>
    <property type="match status" value="1"/>
</dbReference>
<dbReference type="GO" id="GO:0016042">
    <property type="term" value="P:lipid catabolic process"/>
    <property type="evidence" value="ECO:0007669"/>
    <property type="project" value="UniProtKB-KW"/>
</dbReference>
<dbReference type="AlphaFoldDB" id="X8IXP0"/>
<keyword evidence="1" id="KW-0378">Hydrolase</keyword>
<evidence type="ECO:0000256" key="3">
    <source>
        <dbReference type="ARBA" id="ARBA00023098"/>
    </source>
</evidence>
<dbReference type="GO" id="GO:0046486">
    <property type="term" value="P:glycerolipid metabolic process"/>
    <property type="evidence" value="ECO:0007669"/>
    <property type="project" value="UniProtKB-ARBA"/>
</dbReference>
<keyword evidence="2" id="KW-0442">Lipid degradation</keyword>
<dbReference type="GO" id="GO:0019369">
    <property type="term" value="P:arachidonate metabolic process"/>
    <property type="evidence" value="ECO:0007669"/>
    <property type="project" value="TreeGrafter"/>
</dbReference>
<evidence type="ECO:0000256" key="2">
    <source>
        <dbReference type="ARBA" id="ARBA00022963"/>
    </source>
</evidence>
<feature type="domain" description="PNPLA" evidence="5">
    <location>
        <begin position="14"/>
        <end position="212"/>
    </location>
</feature>
<dbReference type="SUPFAM" id="SSF52151">
    <property type="entry name" value="FabD/lysophospholipase-like"/>
    <property type="match status" value="1"/>
</dbReference>
<dbReference type="GO" id="GO:0016020">
    <property type="term" value="C:membrane"/>
    <property type="evidence" value="ECO:0007669"/>
    <property type="project" value="TreeGrafter"/>
</dbReference>
<dbReference type="Pfam" id="PF00931">
    <property type="entry name" value="NB-ARC"/>
    <property type="match status" value="1"/>
</dbReference>
<evidence type="ECO:0000313" key="7">
    <source>
        <dbReference type="Proteomes" id="UP000030108"/>
    </source>
</evidence>
<feature type="short sequence motif" description="GXGXXG" evidence="4">
    <location>
        <begin position="18"/>
        <end position="23"/>
    </location>
</feature>
<evidence type="ECO:0000256" key="4">
    <source>
        <dbReference type="PROSITE-ProRule" id="PRU01161"/>
    </source>
</evidence>
<sequence>MGSYQEGLKGLNILCIDGGGVRGLSSLIILQEFMRRVENSRSNGIVHPYEYFDIIAGTGTGGISACMLGKLRMPVDKAIGQYARFVKDVFKDKKMSGPAIYKGKKLREALKTIIREATGDEEEMMNDGRGDNYCRTAVFAMAKHNQNAGLPIMFRSYNVTRNPGPNCTIWEALYATMAHPDLFKSIDIIESSVHQSFVGGELGCSNPLAHVLSEVKRVYPDRQVASIISIGAGHARIIQVPSASRWYRTQLQDVIVIKDMATDSERVAEEMMVRFQGANDVYFRFNVDQGVQDIRAGSWERMGEAMQHTKAYLQKSETDQKLERAVRASAERLGAVSTTHAAGQVFSVSESVIKLAGFKRCPAPTKFYTGRIDENTQVIACITKRQGQLCLCVVYGLGGIGKTQLVLNVVERTWDEWDHIIYVDASSTEAIEKALKEFGTAKNIGETRIEVISWLESCGERWLVVFDNADTPSTNIRRYIPAKGRGGSIIITTRLPDLARLAEGPSSVCHLSSMSQADATALLVKIANLGNQPLLEDDIEAAAKLVQDFGGLALAIVHAGAYIAHSPGMTLTKYRSLFLSQRQRMLEEYRELPVTAKLDERGDTVYTTWWICYDNLKPESRELLGLIAYLHYDGIFEDIFKRAAHNMHSRTYPLPSTDLESQARSCVKQYLSSFLNADGSWDTVRFTRVVADLTSYSLIDFNRMSHTYRVHVITKSVYVIFPNI</sequence>
<dbReference type="GO" id="GO:0047499">
    <property type="term" value="F:calcium-independent phospholipase A2 activity"/>
    <property type="evidence" value="ECO:0007669"/>
    <property type="project" value="TreeGrafter"/>
</dbReference>
<comment type="caution">
    <text evidence="4">Lacks conserved residue(s) required for the propagation of feature annotation.</text>
</comment>
<dbReference type="GO" id="GO:0043531">
    <property type="term" value="F:ADP binding"/>
    <property type="evidence" value="ECO:0007669"/>
    <property type="project" value="InterPro"/>
</dbReference>
<dbReference type="Proteomes" id="UP000030108">
    <property type="component" value="Unassembled WGS sequence"/>
</dbReference>
<dbReference type="Gene3D" id="3.40.1090.10">
    <property type="entry name" value="Cytosolic phospholipase A2 catalytic domain"/>
    <property type="match status" value="1"/>
</dbReference>
<name>X8IXP0_9AGAM</name>
<protein>
    <submittedName>
        <fullName evidence="6">Calcium-independent phospholipase A2-gamma</fullName>
    </submittedName>
</protein>
<dbReference type="InterPro" id="IPR027417">
    <property type="entry name" value="P-loop_NTPase"/>
</dbReference>
<proteinExistence type="predicted"/>
<dbReference type="SUPFAM" id="SSF52540">
    <property type="entry name" value="P-loop containing nucleoside triphosphate hydrolases"/>
    <property type="match status" value="1"/>
</dbReference>
<evidence type="ECO:0000256" key="1">
    <source>
        <dbReference type="ARBA" id="ARBA00022801"/>
    </source>
</evidence>
<accession>X8IXP0</accession>
<comment type="caution">
    <text evidence="6">The sequence shown here is derived from an EMBL/GenBank/DDBJ whole genome shotgun (WGS) entry which is preliminary data.</text>
</comment>
<dbReference type="Pfam" id="PF01734">
    <property type="entry name" value="Patatin"/>
    <property type="match status" value="1"/>
</dbReference>
<evidence type="ECO:0000313" key="6">
    <source>
        <dbReference type="EMBL" id="EUC54510.1"/>
    </source>
</evidence>